<dbReference type="PANTHER" id="PTHR11412:SF83">
    <property type="entry name" value="COMPLEMENT C5"/>
    <property type="match status" value="1"/>
</dbReference>
<evidence type="ECO:0000256" key="4">
    <source>
        <dbReference type="SAM" id="SignalP"/>
    </source>
</evidence>
<reference evidence="6" key="1">
    <citation type="submission" date="2025-08" db="UniProtKB">
        <authorList>
            <consortium name="Ensembl"/>
        </authorList>
    </citation>
    <scope>IDENTIFICATION</scope>
</reference>
<dbReference type="Gene3D" id="2.60.40.10">
    <property type="entry name" value="Immunoglobulins"/>
    <property type="match status" value="1"/>
</dbReference>
<keyword evidence="7" id="KW-1185">Reference proteome</keyword>
<dbReference type="InterPro" id="IPR001599">
    <property type="entry name" value="Macroglobln_a2"/>
</dbReference>
<keyword evidence="3" id="KW-1015">Disulfide bond</keyword>
<dbReference type="Pfam" id="PF01835">
    <property type="entry name" value="MG2"/>
    <property type="match status" value="1"/>
</dbReference>
<accession>A0A674CW18</accession>
<dbReference type="Ensembl" id="ENSSTUT00000093532.1">
    <property type="protein sequence ID" value="ENSSTUP00000087897.1"/>
    <property type="gene ID" value="ENSSTUG00000038463.1"/>
</dbReference>
<reference evidence="6" key="2">
    <citation type="submission" date="2025-09" db="UniProtKB">
        <authorList>
            <consortium name="Ensembl"/>
        </authorList>
    </citation>
    <scope>IDENTIFICATION</scope>
</reference>
<dbReference type="PROSITE" id="PS01178">
    <property type="entry name" value="ANAPHYLATOXIN_2"/>
    <property type="match status" value="1"/>
</dbReference>
<dbReference type="Gene3D" id="6.20.50.160">
    <property type="match status" value="1"/>
</dbReference>
<evidence type="ECO:0000313" key="7">
    <source>
        <dbReference type="Proteomes" id="UP000472277"/>
    </source>
</evidence>
<dbReference type="Gene3D" id="1.20.91.20">
    <property type="entry name" value="Anaphylotoxins (complement system)"/>
    <property type="match status" value="1"/>
</dbReference>
<dbReference type="InterPro" id="IPR002890">
    <property type="entry name" value="MG2"/>
</dbReference>
<dbReference type="GO" id="GO:0005576">
    <property type="term" value="C:extracellular region"/>
    <property type="evidence" value="ECO:0007669"/>
    <property type="project" value="UniProtKB-SubCell"/>
</dbReference>
<dbReference type="GeneTree" id="ENSGT00940000155670"/>
<dbReference type="AlphaFoldDB" id="A0A674CW18"/>
<comment type="subcellular location">
    <subcellularLocation>
        <location evidence="1">Secreted</location>
    </subcellularLocation>
</comment>
<dbReference type="Pfam" id="PF17790">
    <property type="entry name" value="MG1"/>
    <property type="match status" value="1"/>
</dbReference>
<dbReference type="GO" id="GO:0004866">
    <property type="term" value="F:endopeptidase inhibitor activity"/>
    <property type="evidence" value="ECO:0007669"/>
    <property type="project" value="InterPro"/>
</dbReference>
<proteinExistence type="predicted"/>
<dbReference type="InterPro" id="IPR011625">
    <property type="entry name" value="A2M_N_BRD"/>
</dbReference>
<dbReference type="InterPro" id="IPR018081">
    <property type="entry name" value="Anaphylatoxin_comp_syst"/>
</dbReference>
<dbReference type="SUPFAM" id="SSF47686">
    <property type="entry name" value="Anaphylotoxins (complement system)"/>
    <property type="match status" value="1"/>
</dbReference>
<dbReference type="Proteomes" id="UP000472277">
    <property type="component" value="Chromosome 29"/>
</dbReference>
<dbReference type="CDD" id="cd00017">
    <property type="entry name" value="ANATO"/>
    <property type="match status" value="1"/>
</dbReference>
<evidence type="ECO:0000256" key="3">
    <source>
        <dbReference type="ARBA" id="ARBA00023157"/>
    </source>
</evidence>
<evidence type="ECO:0000313" key="6">
    <source>
        <dbReference type="Ensembl" id="ENSSTUP00000087897.1"/>
    </source>
</evidence>
<dbReference type="PANTHER" id="PTHR11412">
    <property type="entry name" value="MACROGLOBULIN / COMPLEMENT"/>
    <property type="match status" value="1"/>
</dbReference>
<protein>
    <submittedName>
        <fullName evidence="6">Complement C5</fullName>
    </submittedName>
</protein>
<feature type="chain" id="PRO_5025444234" evidence="4">
    <location>
        <begin position="20"/>
        <end position="844"/>
    </location>
</feature>
<dbReference type="InterPro" id="IPR050473">
    <property type="entry name" value="A2M/Complement_sys"/>
</dbReference>
<dbReference type="InterPro" id="IPR041555">
    <property type="entry name" value="MG3"/>
</dbReference>
<name>A0A674CW18_SALTR</name>
<gene>
    <name evidence="6" type="primary">C5</name>
    <name evidence="6" type="synonym">c5</name>
</gene>
<dbReference type="InterPro" id="IPR040839">
    <property type="entry name" value="MG4"/>
</dbReference>
<feature type="signal peptide" evidence="4">
    <location>
        <begin position="1"/>
        <end position="19"/>
    </location>
</feature>
<feature type="domain" description="Anaphylatoxin-like" evidence="5">
    <location>
        <begin position="673"/>
        <end position="713"/>
    </location>
</feature>
<dbReference type="Pfam" id="PF07703">
    <property type="entry name" value="A2M_BRD"/>
    <property type="match status" value="1"/>
</dbReference>
<dbReference type="SMART" id="SM01359">
    <property type="entry name" value="A2M_N_2"/>
    <property type="match status" value="1"/>
</dbReference>
<dbReference type="Gene3D" id="2.60.40.1930">
    <property type="match status" value="3"/>
</dbReference>
<dbReference type="InterPro" id="IPR000020">
    <property type="entry name" value="Anaphylatoxin/fibulin"/>
</dbReference>
<evidence type="ECO:0000259" key="5">
    <source>
        <dbReference type="PROSITE" id="PS01178"/>
    </source>
</evidence>
<sequence>KMKLLLLLCVFHCCCLAGAQEKTYLITAPKLLRLDASEKVVIQLFGYTQEANVHVYLKSSMDAAHIKYADQFVTLNTQNGFLEAVTLRIFPSTFPKDATHTYLEVRIPEQFAQHVKIPVSRKNGFLFIQTDKHIYTPEQSVKVRAFSLNEDLQPALRPVTLTFRDPELQKVEIVDMTDVNGIPSMQNPFKIPLKPKLGIWIIEASYTDEFTTKNKAEFEVKEYVLPSLSIHMQPEANYISSGTFEAFKIKISARYIHGAPVANAEVFLRFGYIGKTTVILHKSVRRESFHYCEMIASFSLAGTYYYSIFYQTGLFLISLGGIAQEAEMANVKFLKSPYRLSLVATPPFIKPGLPYTIRVSVKDHLGDPVALVPVRLVNSFTKNKRGVDEKLHCSTLTVDNSQRTNDDGIALFICNLPSEVESARFIFKTADERLPFGNQAEYTLEAKAYSSPNERYLYIDLPSDYSGLQVGQHVSIQIYFHARSYLRIETFSYQIISRGKIVKFASEKHFQGTGSQAISFTVTSDMVPSIRLLVYYILHGEKTPELVADSVWIDVKDKCVNGLKKDYKPKDELIFEVKTGQDSLVALSAIDTAVYSLRAPLQDPVTRVLRHIEQSDQGCGGGGGKDNADVFRLTGLTFMTNANAQASQSEGNVQCLSQSASEMAPYSLWDFFCCWQGLHQIPTLDTCAHRANRLKVKQSSDAKKCRAVFTECCDYSLELLQTSSGHVLARVGDLAQNSRVNQPLVTPVLLLMFFLFFPGRSGICVADPIKVSVTQAVSVDVPLPYSMVRGEQIELRGSVYNQPEGIRTEDLSGGKLDPQGLYGMSSKLFHISAGTQHRQSVYWT</sequence>
<evidence type="ECO:0000256" key="2">
    <source>
        <dbReference type="ARBA" id="ARBA00022525"/>
    </source>
</evidence>
<keyword evidence="4" id="KW-0732">Signal</keyword>
<dbReference type="Pfam" id="PF17789">
    <property type="entry name" value="MG4"/>
    <property type="match status" value="1"/>
</dbReference>
<evidence type="ECO:0000256" key="1">
    <source>
        <dbReference type="ARBA" id="ARBA00004613"/>
    </source>
</evidence>
<keyword evidence="2" id="KW-0964">Secreted</keyword>
<dbReference type="InterPro" id="IPR013783">
    <property type="entry name" value="Ig-like_fold"/>
</dbReference>
<organism evidence="6 7">
    <name type="scientific">Salmo trutta</name>
    <name type="common">Brown trout</name>
    <dbReference type="NCBI Taxonomy" id="8032"/>
    <lineage>
        <taxon>Eukaryota</taxon>
        <taxon>Metazoa</taxon>
        <taxon>Chordata</taxon>
        <taxon>Craniata</taxon>
        <taxon>Vertebrata</taxon>
        <taxon>Euteleostomi</taxon>
        <taxon>Actinopterygii</taxon>
        <taxon>Neopterygii</taxon>
        <taxon>Teleostei</taxon>
        <taxon>Protacanthopterygii</taxon>
        <taxon>Salmoniformes</taxon>
        <taxon>Salmonidae</taxon>
        <taxon>Salmoninae</taxon>
        <taxon>Salmo</taxon>
    </lineage>
</organism>
<dbReference type="Pfam" id="PF01821">
    <property type="entry name" value="ANATO"/>
    <property type="match status" value="1"/>
</dbReference>
<dbReference type="Pfam" id="PF00207">
    <property type="entry name" value="A2M"/>
    <property type="match status" value="1"/>
</dbReference>
<dbReference type="Gene3D" id="2.60.40.1940">
    <property type="match status" value="1"/>
</dbReference>
<dbReference type="Pfam" id="PF17791">
    <property type="entry name" value="MG3"/>
    <property type="match status" value="1"/>
</dbReference>
<dbReference type="InterPro" id="IPR041425">
    <property type="entry name" value="C3/4/5_MG1"/>
</dbReference>